<dbReference type="EMBL" id="CAJNRD030001119">
    <property type="protein sequence ID" value="CAG5090572.1"/>
    <property type="molecule type" value="Genomic_DNA"/>
</dbReference>
<reference evidence="2" key="1">
    <citation type="submission" date="2021-04" db="EMBL/GenBank/DDBJ databases">
        <authorList>
            <person name="Chebbi M.A.C M."/>
        </authorList>
    </citation>
    <scope>NUCLEOTIDE SEQUENCE</scope>
</reference>
<feature type="compositionally biased region" description="Basic and acidic residues" evidence="1">
    <location>
        <begin position="126"/>
        <end position="164"/>
    </location>
</feature>
<evidence type="ECO:0000313" key="2">
    <source>
        <dbReference type="EMBL" id="CAG5090572.1"/>
    </source>
</evidence>
<keyword evidence="3" id="KW-1185">Reference proteome</keyword>
<organism evidence="2 3">
    <name type="scientific">Cotesia congregata</name>
    <name type="common">Parasitoid wasp</name>
    <name type="synonym">Apanteles congregatus</name>
    <dbReference type="NCBI Taxonomy" id="51543"/>
    <lineage>
        <taxon>Eukaryota</taxon>
        <taxon>Metazoa</taxon>
        <taxon>Ecdysozoa</taxon>
        <taxon>Arthropoda</taxon>
        <taxon>Hexapoda</taxon>
        <taxon>Insecta</taxon>
        <taxon>Pterygota</taxon>
        <taxon>Neoptera</taxon>
        <taxon>Endopterygota</taxon>
        <taxon>Hymenoptera</taxon>
        <taxon>Apocrita</taxon>
        <taxon>Ichneumonoidea</taxon>
        <taxon>Braconidae</taxon>
        <taxon>Microgastrinae</taxon>
        <taxon>Cotesia</taxon>
    </lineage>
</organism>
<dbReference type="Gene3D" id="1.10.10.2590">
    <property type="entry name" value="BEN domain"/>
    <property type="match status" value="1"/>
</dbReference>
<comment type="caution">
    <text evidence="2">The sequence shown here is derived from an EMBL/GenBank/DDBJ whole genome shotgun (WGS) entry which is preliminary data.</text>
</comment>
<feature type="compositionally biased region" description="Basic and acidic residues" evidence="1">
    <location>
        <begin position="102"/>
        <end position="118"/>
    </location>
</feature>
<protein>
    <submittedName>
        <fullName evidence="2">Uncharacterized protein</fullName>
    </submittedName>
</protein>
<dbReference type="OrthoDB" id="7700450at2759"/>
<feature type="compositionally biased region" description="Basic and acidic residues" evidence="1">
    <location>
        <begin position="217"/>
        <end position="228"/>
    </location>
</feature>
<sequence length="406" mass="46486">MVHQLYALVKWIDDGIDKNKYTPDVPIEWILGFDLKQFNANAVNEEESDVIEWRDTKNKPKSGWKLFNGIVIDISSRRSTLEEKLRKLAGKISPIKIIKKDDSYRNRERSRDRSRRNFDTSGKAQGDTRDLNGNKRRDDNEIKDRHVRKEVPPRTRSRSKERDYFLLNRPLANKHGDERNDGLSDDGSINNLLHNDARKKNHDSNQILNSQFSKSNESIKKHKEDPKKKPMIIDQRLITPKVLKSISEEHILTSIANQNKVIDAMKKKIQEFENINQAGNRLKASNKVTSAMTGYCPLTEEKIYARPTSLNEVEIGRKGSGIVIEADQWDAAMEKNTFTAMGISLLSAVFHMDTLLHSNVKGGKSKIHQDAEMPKHDALDSTVLTAIHFTVKNVHPTKYEKAKLNS</sequence>
<feature type="non-terminal residue" evidence="2">
    <location>
        <position position="406"/>
    </location>
</feature>
<feature type="compositionally biased region" description="Polar residues" evidence="1">
    <location>
        <begin position="204"/>
        <end position="216"/>
    </location>
</feature>
<feature type="region of interest" description="Disordered" evidence="1">
    <location>
        <begin position="102"/>
        <end position="231"/>
    </location>
</feature>
<evidence type="ECO:0000256" key="1">
    <source>
        <dbReference type="SAM" id="MobiDB-lite"/>
    </source>
</evidence>
<evidence type="ECO:0000313" key="3">
    <source>
        <dbReference type="Proteomes" id="UP000786811"/>
    </source>
</evidence>
<gene>
    <name evidence="2" type="ORF">HICCMSTLAB_LOCUS5682</name>
</gene>
<dbReference type="AlphaFoldDB" id="A0A8J2HAG4"/>
<dbReference type="Proteomes" id="UP000786811">
    <property type="component" value="Unassembled WGS sequence"/>
</dbReference>
<name>A0A8J2HAG4_COTCN</name>
<proteinExistence type="predicted"/>
<accession>A0A8J2HAG4</accession>